<dbReference type="Proteomes" id="UP000095131">
    <property type="component" value="Unassembled WGS sequence"/>
</dbReference>
<name>A0A1E3WJ45_9VIBR</name>
<organism evidence="2 3">
    <name type="scientific">Vibrio scophthalmi</name>
    <dbReference type="NCBI Taxonomy" id="45658"/>
    <lineage>
        <taxon>Bacteria</taxon>
        <taxon>Pseudomonadati</taxon>
        <taxon>Pseudomonadota</taxon>
        <taxon>Gammaproteobacteria</taxon>
        <taxon>Vibrionales</taxon>
        <taxon>Vibrionaceae</taxon>
        <taxon>Vibrio</taxon>
    </lineage>
</organism>
<feature type="chain" id="PRO_5009139409" evidence="1">
    <location>
        <begin position="19"/>
        <end position="113"/>
    </location>
</feature>
<feature type="signal peptide" evidence="1">
    <location>
        <begin position="1"/>
        <end position="18"/>
    </location>
</feature>
<dbReference type="PATRIC" id="fig|45658.8.peg.26"/>
<sequence>MRKLSLLSIFLFPLAVSANNATSNVITCFDVMNDDVSRAARSALHEQAQKRAQNSIESFVGKPITKPYVDGFGQPAQAENMAAVIEVYWCDSRTKPLHSAYYDFYSRNKSVFE</sequence>
<evidence type="ECO:0000313" key="2">
    <source>
        <dbReference type="EMBL" id="ODS09793.1"/>
    </source>
</evidence>
<comment type="caution">
    <text evidence="2">The sequence shown here is derived from an EMBL/GenBank/DDBJ whole genome shotgun (WGS) entry which is preliminary data.</text>
</comment>
<gene>
    <name evidence="2" type="ORF">VSF3289_00024</name>
</gene>
<protein>
    <submittedName>
        <fullName evidence="2">Uncharacterized protein</fullName>
    </submittedName>
</protein>
<dbReference type="AlphaFoldDB" id="A0A1E3WJ45"/>
<dbReference type="EMBL" id="MDCJ01000002">
    <property type="protein sequence ID" value="ODS09793.1"/>
    <property type="molecule type" value="Genomic_DNA"/>
</dbReference>
<reference evidence="2 3" key="1">
    <citation type="submission" date="2016-08" db="EMBL/GenBank/DDBJ databases">
        <title>Genome sequencing of Vibrio scophthalmi strain FP3289, an isolated from Paralichthys olivaceus.</title>
        <authorList>
            <person name="Han H.-J."/>
        </authorList>
    </citation>
    <scope>NUCLEOTIDE SEQUENCE [LARGE SCALE GENOMIC DNA]</scope>
    <source>
        <strain evidence="2 3">FP3289</strain>
    </source>
</reference>
<accession>A0A1E3WJ45</accession>
<evidence type="ECO:0000313" key="3">
    <source>
        <dbReference type="Proteomes" id="UP000095131"/>
    </source>
</evidence>
<dbReference type="OrthoDB" id="7068791at2"/>
<proteinExistence type="predicted"/>
<evidence type="ECO:0000256" key="1">
    <source>
        <dbReference type="SAM" id="SignalP"/>
    </source>
</evidence>
<keyword evidence="1" id="KW-0732">Signal</keyword>
<dbReference type="RefSeq" id="WP_069445777.1">
    <property type="nucleotide sequence ID" value="NZ_MDCJ01000002.1"/>
</dbReference>